<sequence length="339" mass="35888">MFKGRAWKADRFGDPETVLQIGTDIWEEPPPGSVLVKVAACGLGLPDKFMTEGRYPIVATPPVKPGQEVSGRVVSVPSGSAFRTGERVMGITLYGDGWWRGGLADYAFVQERKCLRVPDSMTDESAAGFTIGFRTAHAGLIERVPVACGQRILVLGAAGSSGAAAICLSKALGCEIFALASSEDKRRFCQSIGADHVFDYRQEGWVEAVMDATQGHGIDVIFDPVGGSTAKQALATLAPAARIALIGFASGTWLDLDAQDMVLRNYSAIGVFSGGFSAEEESQAYARLERMARDGEITTPLGNVFEFEKAGEAICLLETPGPGKTVVRVAEGSPGLFGS</sequence>
<evidence type="ECO:0000259" key="1">
    <source>
        <dbReference type="SMART" id="SM00829"/>
    </source>
</evidence>
<dbReference type="EMBL" id="AWFH01000002">
    <property type="protein sequence ID" value="KCZ64615.1"/>
    <property type="molecule type" value="Genomic_DNA"/>
</dbReference>
<dbReference type="SUPFAM" id="SSF51735">
    <property type="entry name" value="NAD(P)-binding Rossmann-fold domains"/>
    <property type="match status" value="1"/>
</dbReference>
<dbReference type="RefSeq" id="WP_035548493.1">
    <property type="nucleotide sequence ID" value="NZ_AWFH01000002.1"/>
</dbReference>
<dbReference type="InterPro" id="IPR020843">
    <property type="entry name" value="ER"/>
</dbReference>
<dbReference type="Proteomes" id="UP000024547">
    <property type="component" value="Unassembled WGS sequence"/>
</dbReference>
<dbReference type="InterPro" id="IPR013154">
    <property type="entry name" value="ADH-like_N"/>
</dbReference>
<dbReference type="PANTHER" id="PTHR43677">
    <property type="entry name" value="SHORT-CHAIN DEHYDROGENASE/REDUCTASE"/>
    <property type="match status" value="1"/>
</dbReference>
<keyword evidence="3" id="KW-1185">Reference proteome</keyword>
<dbReference type="eggNOG" id="COG0604">
    <property type="taxonomic scope" value="Bacteria"/>
</dbReference>
<dbReference type="PANTHER" id="PTHR43677:SF4">
    <property type="entry name" value="QUINONE OXIDOREDUCTASE-LIKE PROTEIN 2"/>
    <property type="match status" value="1"/>
</dbReference>
<organism evidence="2 3">
    <name type="scientific">Hyphomonas atlantica</name>
    <dbReference type="NCBI Taxonomy" id="1280948"/>
    <lineage>
        <taxon>Bacteria</taxon>
        <taxon>Pseudomonadati</taxon>
        <taxon>Pseudomonadota</taxon>
        <taxon>Alphaproteobacteria</taxon>
        <taxon>Hyphomonadales</taxon>
        <taxon>Hyphomonadaceae</taxon>
        <taxon>Hyphomonas</taxon>
    </lineage>
</organism>
<dbReference type="Gene3D" id="3.40.50.720">
    <property type="entry name" value="NAD(P)-binding Rossmann-like Domain"/>
    <property type="match status" value="1"/>
</dbReference>
<proteinExistence type="predicted"/>
<dbReference type="Pfam" id="PF08240">
    <property type="entry name" value="ADH_N"/>
    <property type="match status" value="1"/>
</dbReference>
<dbReference type="InterPro" id="IPR013149">
    <property type="entry name" value="ADH-like_C"/>
</dbReference>
<dbReference type="SUPFAM" id="SSF50129">
    <property type="entry name" value="GroES-like"/>
    <property type="match status" value="1"/>
</dbReference>
<dbReference type="PATRIC" id="fig|1280948.3.peg.688"/>
<dbReference type="InterPro" id="IPR051397">
    <property type="entry name" value="Zn-ADH-like_protein"/>
</dbReference>
<dbReference type="Gene3D" id="3.90.180.10">
    <property type="entry name" value="Medium-chain alcohol dehydrogenases, catalytic domain"/>
    <property type="match status" value="1"/>
</dbReference>
<dbReference type="InterPro" id="IPR011032">
    <property type="entry name" value="GroES-like_sf"/>
</dbReference>
<protein>
    <recommendedName>
        <fullName evidence="1">Enoyl reductase (ER) domain-containing protein</fullName>
    </recommendedName>
</protein>
<dbReference type="OrthoDB" id="4190732at2"/>
<name>A0A059EAH7_9PROT</name>
<feature type="domain" description="Enoyl reductase (ER)" evidence="1">
    <location>
        <begin position="13"/>
        <end position="327"/>
    </location>
</feature>
<dbReference type="STRING" id="1280948.HY36_12280"/>
<dbReference type="GO" id="GO:0016491">
    <property type="term" value="F:oxidoreductase activity"/>
    <property type="evidence" value="ECO:0007669"/>
    <property type="project" value="InterPro"/>
</dbReference>
<dbReference type="InterPro" id="IPR036291">
    <property type="entry name" value="NAD(P)-bd_dom_sf"/>
</dbReference>
<accession>A0A059EAH7</accession>
<evidence type="ECO:0000313" key="2">
    <source>
        <dbReference type="EMBL" id="KCZ64615.1"/>
    </source>
</evidence>
<dbReference type="SMART" id="SM00829">
    <property type="entry name" value="PKS_ER"/>
    <property type="match status" value="1"/>
</dbReference>
<reference evidence="2 3" key="1">
    <citation type="journal article" date="2014" name="Antonie Van Leeuwenhoek">
        <title>Hyphomonas beringensis sp. nov. and Hyphomonas chukchiensis sp. nov., isolated from surface seawater of the Bering Sea and Chukchi Sea.</title>
        <authorList>
            <person name="Li C."/>
            <person name="Lai Q."/>
            <person name="Li G."/>
            <person name="Dong C."/>
            <person name="Wang J."/>
            <person name="Liao Y."/>
            <person name="Shao Z."/>
        </authorList>
    </citation>
    <scope>NUCLEOTIDE SEQUENCE [LARGE SCALE GENOMIC DNA]</scope>
    <source>
        <strain evidence="2 3">22II1-22F38</strain>
    </source>
</reference>
<gene>
    <name evidence="2" type="ORF">HY36_12280</name>
</gene>
<dbReference type="AlphaFoldDB" id="A0A059EAH7"/>
<evidence type="ECO:0000313" key="3">
    <source>
        <dbReference type="Proteomes" id="UP000024547"/>
    </source>
</evidence>
<dbReference type="Pfam" id="PF00107">
    <property type="entry name" value="ADH_zinc_N"/>
    <property type="match status" value="1"/>
</dbReference>
<comment type="caution">
    <text evidence="2">The sequence shown here is derived from an EMBL/GenBank/DDBJ whole genome shotgun (WGS) entry which is preliminary data.</text>
</comment>